<keyword evidence="2" id="KW-0274">FAD</keyword>
<dbReference type="PRINTS" id="PR00420">
    <property type="entry name" value="RNGMNOXGNASE"/>
</dbReference>
<feature type="domain" description="FAD-binding" evidence="5">
    <location>
        <begin position="346"/>
        <end position="379"/>
    </location>
</feature>
<organism evidence="6 7">
    <name type="scientific">Chloropicon roscoffensis</name>
    <dbReference type="NCBI Taxonomy" id="1461544"/>
    <lineage>
        <taxon>Eukaryota</taxon>
        <taxon>Viridiplantae</taxon>
        <taxon>Chlorophyta</taxon>
        <taxon>Chloropicophyceae</taxon>
        <taxon>Chloropicales</taxon>
        <taxon>Chloropicaceae</taxon>
        <taxon>Chloropicon</taxon>
    </lineage>
</organism>
<evidence type="ECO:0000256" key="1">
    <source>
        <dbReference type="ARBA" id="ARBA00022630"/>
    </source>
</evidence>
<dbReference type="GO" id="GO:0071949">
    <property type="term" value="F:FAD binding"/>
    <property type="evidence" value="ECO:0007669"/>
    <property type="project" value="InterPro"/>
</dbReference>
<dbReference type="InterPro" id="IPR002938">
    <property type="entry name" value="FAD-bd"/>
</dbReference>
<sequence length="470" mass="51310">MARRTMRVGICGAGPAGLTLAAILSREADKGAFEVKVFERGEADRDQGSGWDMSKAALDALSRAGVEPRTVQREGSDTMRFYRTGASRPDVCLRLPSYLKRWGMKKEDVGLDQMNLETERNVIIDGLMGELGGEVAVEHGANVRAARRRGEGVELLGPNQQPLGDFDLVVDASGVHSHARGARFTEAADAFYTGVCLLQGVLRSPEESLAPEIVSKLGEGSFGIFGPTANGEGVLELFVQRYGAAHDNKVANVNISVPFEDPKAFAALVGLSGVHGITSKPEHVDAVKRYYKESLAHEDWPQCYRELFDDIEAVRLLPVHMHPMSEVALGELGVVEGSDSLCLVGVGDALHALPPWSGTSGNFAMQDSADLATALLDLQKREEGWSSESLALVARECERKFLERADEPRQRCIDAGKSAKDKLTTPVKDYDFVLSHITGQKSMFASVETFFIVSFLKTLTWMNWFENYGL</sequence>
<dbReference type="EMBL" id="CP151507">
    <property type="protein sequence ID" value="WZN63158.1"/>
    <property type="molecule type" value="Genomic_DNA"/>
</dbReference>
<name>A0AAX4PAD9_9CHLO</name>
<dbReference type="InterPro" id="IPR036188">
    <property type="entry name" value="FAD/NAD-bd_sf"/>
</dbReference>
<dbReference type="Gene3D" id="3.50.50.60">
    <property type="entry name" value="FAD/NAD(P)-binding domain"/>
    <property type="match status" value="1"/>
</dbReference>
<reference evidence="6 7" key="1">
    <citation type="submission" date="2024-03" db="EMBL/GenBank/DDBJ databases">
        <title>Complete genome sequence of the green alga Chloropicon roscoffensis RCC1871.</title>
        <authorList>
            <person name="Lemieux C."/>
            <person name="Pombert J.-F."/>
            <person name="Otis C."/>
            <person name="Turmel M."/>
        </authorList>
    </citation>
    <scope>NUCLEOTIDE SEQUENCE [LARGE SCALE GENOMIC DNA]</scope>
    <source>
        <strain evidence="6 7">RCC1871</strain>
    </source>
</reference>
<evidence type="ECO:0000256" key="3">
    <source>
        <dbReference type="ARBA" id="ARBA00023002"/>
    </source>
</evidence>
<dbReference type="PANTHER" id="PTHR46972">
    <property type="entry name" value="MONOOXYGENASE ASQM-RELATED"/>
    <property type="match status" value="1"/>
</dbReference>
<evidence type="ECO:0000256" key="4">
    <source>
        <dbReference type="ARBA" id="ARBA00023033"/>
    </source>
</evidence>
<protein>
    <recommendedName>
        <fullName evidence="5">FAD-binding domain-containing protein</fullName>
    </recommendedName>
</protein>
<evidence type="ECO:0000313" key="6">
    <source>
        <dbReference type="EMBL" id="WZN63158.1"/>
    </source>
</evidence>
<dbReference type="PANTHER" id="PTHR46972:SF1">
    <property type="entry name" value="FAD DEPENDENT OXIDOREDUCTASE DOMAIN-CONTAINING PROTEIN"/>
    <property type="match status" value="1"/>
</dbReference>
<evidence type="ECO:0000256" key="2">
    <source>
        <dbReference type="ARBA" id="ARBA00022827"/>
    </source>
</evidence>
<proteinExistence type="predicted"/>
<dbReference type="Proteomes" id="UP001472866">
    <property type="component" value="Chromosome 07"/>
</dbReference>
<evidence type="ECO:0000259" key="5">
    <source>
        <dbReference type="Pfam" id="PF01494"/>
    </source>
</evidence>
<keyword evidence="4" id="KW-0503">Monooxygenase</keyword>
<keyword evidence="3" id="KW-0560">Oxidoreductase</keyword>
<evidence type="ECO:0000313" key="7">
    <source>
        <dbReference type="Proteomes" id="UP001472866"/>
    </source>
</evidence>
<accession>A0AAX4PAD9</accession>
<keyword evidence="7" id="KW-1185">Reference proteome</keyword>
<gene>
    <name evidence="6" type="ORF">HKI87_07g47030</name>
</gene>
<dbReference type="Pfam" id="PF01494">
    <property type="entry name" value="FAD_binding_3"/>
    <property type="match status" value="1"/>
</dbReference>
<dbReference type="GO" id="GO:0004497">
    <property type="term" value="F:monooxygenase activity"/>
    <property type="evidence" value="ECO:0007669"/>
    <property type="project" value="UniProtKB-KW"/>
</dbReference>
<dbReference type="SUPFAM" id="SSF51905">
    <property type="entry name" value="FAD/NAD(P)-binding domain"/>
    <property type="match status" value="1"/>
</dbReference>
<dbReference type="AlphaFoldDB" id="A0AAX4PAD9"/>
<keyword evidence="1" id="KW-0285">Flavoprotein</keyword>